<accession>A0A7H9EKT7</accession>
<name>A0A7H9EKT7_9LACO</name>
<organism evidence="1 2">
    <name type="scientific">Ligilactobacillus saerimneri</name>
    <dbReference type="NCBI Taxonomy" id="228229"/>
    <lineage>
        <taxon>Bacteria</taxon>
        <taxon>Bacillati</taxon>
        <taxon>Bacillota</taxon>
        <taxon>Bacilli</taxon>
        <taxon>Lactobacillales</taxon>
        <taxon>Lactobacillaceae</taxon>
        <taxon>Ligilactobacillus</taxon>
    </lineage>
</organism>
<protein>
    <submittedName>
        <fullName evidence="1">Uncharacterized protein</fullName>
    </submittedName>
</protein>
<dbReference type="RefSeq" id="WP_180848583.1">
    <property type="nucleotide sequence ID" value="NZ_CP047418.1"/>
</dbReference>
<dbReference type="AlphaFoldDB" id="A0A7H9EKT7"/>
<reference evidence="1 2" key="1">
    <citation type="submission" date="2020-01" db="EMBL/GenBank/DDBJ databases">
        <title>Complete and circular genome sequences of six lactobacillus isolates from horses.</title>
        <authorList>
            <person name="Hassan H.M."/>
        </authorList>
    </citation>
    <scope>NUCLEOTIDE SEQUENCE [LARGE SCALE GENOMIC DNA]</scope>
    <source>
        <strain evidence="1 2">1A</strain>
    </source>
</reference>
<dbReference type="EMBL" id="CP047418">
    <property type="protein sequence ID" value="QLL78340.1"/>
    <property type="molecule type" value="Genomic_DNA"/>
</dbReference>
<evidence type="ECO:0000313" key="1">
    <source>
        <dbReference type="EMBL" id="QLL78340.1"/>
    </source>
</evidence>
<gene>
    <name evidence="1" type="ORF">GTO87_06905</name>
</gene>
<sequence>MTDGMLDARMPSEDNSSFENSYDRLLRPAKVSPFGLQATYTVKSENAAEGFDATNIPTIRGDREADIFIAGVSDGSLNENSDDGVTYKVDYGDLFSTFIEKYTQTFGLNGNPFVTYTFNPTFVYYVGKLQKREDGTCGYDRNIDKIPLRRVEEHFPDGVGYIKLKAGEFAVFYPDDFGYNFFTSSSHTQDANIWNRRWESRWWSGSENLSEYLWGRYVQLKHYQPTITQVEGDFSIHTLGGKPKIEDYNIDLSGGLTGI</sequence>
<proteinExistence type="predicted"/>
<dbReference type="KEGG" id="lsw:GTO87_06905"/>
<evidence type="ECO:0000313" key="2">
    <source>
        <dbReference type="Proteomes" id="UP000510886"/>
    </source>
</evidence>
<dbReference type="Proteomes" id="UP000510886">
    <property type="component" value="Chromosome"/>
</dbReference>